<name>A0A0B6YFN1_9EUPU</name>
<feature type="non-terminal residue" evidence="1">
    <location>
        <position position="1"/>
    </location>
</feature>
<protein>
    <submittedName>
        <fullName evidence="1">Uncharacterized protein</fullName>
    </submittedName>
</protein>
<accession>A0A0B6YFN1</accession>
<gene>
    <name evidence="1" type="primary">ORF24101</name>
</gene>
<proteinExistence type="predicted"/>
<sequence>VGMERSMKQIFHLYLSKTNKINNIPASAIINRKSINQDVLIRNYHLTCTDFTHKKQSLDETNKE</sequence>
<dbReference type="AlphaFoldDB" id="A0A0B6YFN1"/>
<organism evidence="1">
    <name type="scientific">Arion vulgaris</name>
    <dbReference type="NCBI Taxonomy" id="1028688"/>
    <lineage>
        <taxon>Eukaryota</taxon>
        <taxon>Metazoa</taxon>
        <taxon>Spiralia</taxon>
        <taxon>Lophotrochozoa</taxon>
        <taxon>Mollusca</taxon>
        <taxon>Gastropoda</taxon>
        <taxon>Heterobranchia</taxon>
        <taxon>Euthyneura</taxon>
        <taxon>Panpulmonata</taxon>
        <taxon>Eupulmonata</taxon>
        <taxon>Stylommatophora</taxon>
        <taxon>Helicina</taxon>
        <taxon>Arionoidea</taxon>
        <taxon>Arionidae</taxon>
        <taxon>Arion</taxon>
    </lineage>
</organism>
<reference evidence="1" key="1">
    <citation type="submission" date="2014-12" db="EMBL/GenBank/DDBJ databases">
        <title>Insight into the proteome of Arion vulgaris.</title>
        <authorList>
            <person name="Aradska J."/>
            <person name="Bulat T."/>
            <person name="Smidak R."/>
            <person name="Sarate P."/>
            <person name="Gangsoo J."/>
            <person name="Sialana F."/>
            <person name="Bilban M."/>
            <person name="Lubec G."/>
        </authorList>
    </citation>
    <scope>NUCLEOTIDE SEQUENCE</scope>
    <source>
        <tissue evidence="1">Skin</tissue>
    </source>
</reference>
<evidence type="ECO:0000313" key="1">
    <source>
        <dbReference type="EMBL" id="CEK54992.1"/>
    </source>
</evidence>
<dbReference type="EMBL" id="HACG01008127">
    <property type="protein sequence ID" value="CEK54992.1"/>
    <property type="molecule type" value="Transcribed_RNA"/>
</dbReference>